<comment type="similarity">
    <text evidence="2 12">Belongs to the glycosyl hydrolase 1 family.</text>
</comment>
<dbReference type="OrthoDB" id="9765195at2"/>
<feature type="binding site" evidence="10">
    <location>
        <position position="297"/>
    </location>
    <ligand>
        <name>substrate</name>
    </ligand>
</feature>
<feature type="binding site" evidence="10">
    <location>
        <position position="26"/>
    </location>
    <ligand>
        <name>substrate</name>
    </ligand>
</feature>
<dbReference type="PANTHER" id="PTHR10353:SF36">
    <property type="entry name" value="LP05116P"/>
    <property type="match status" value="1"/>
</dbReference>
<dbReference type="InterPro" id="IPR018120">
    <property type="entry name" value="Glyco_hydro_1_AS"/>
</dbReference>
<keyword evidence="6" id="KW-0119">Carbohydrate metabolism</keyword>
<dbReference type="InterPro" id="IPR001360">
    <property type="entry name" value="Glyco_hydro_1"/>
</dbReference>
<evidence type="ECO:0000256" key="1">
    <source>
        <dbReference type="ARBA" id="ARBA00000448"/>
    </source>
</evidence>
<evidence type="ECO:0000256" key="7">
    <source>
        <dbReference type="ARBA" id="ARBA00023295"/>
    </source>
</evidence>
<dbReference type="GO" id="GO:0030245">
    <property type="term" value="P:cellulose catabolic process"/>
    <property type="evidence" value="ECO:0007669"/>
    <property type="project" value="UniProtKB-KW"/>
</dbReference>
<evidence type="ECO:0000256" key="12">
    <source>
        <dbReference type="RuleBase" id="RU361175"/>
    </source>
</evidence>
<evidence type="ECO:0000313" key="14">
    <source>
        <dbReference type="Proteomes" id="UP000307999"/>
    </source>
</evidence>
<organism evidence="13 14">
    <name type="scientific">Thalassotalea mangrovi</name>
    <dbReference type="NCBI Taxonomy" id="2572245"/>
    <lineage>
        <taxon>Bacteria</taxon>
        <taxon>Pseudomonadati</taxon>
        <taxon>Pseudomonadota</taxon>
        <taxon>Gammaproteobacteria</taxon>
        <taxon>Alteromonadales</taxon>
        <taxon>Colwelliaceae</taxon>
        <taxon>Thalassotalea</taxon>
    </lineage>
</organism>
<evidence type="ECO:0000256" key="3">
    <source>
        <dbReference type="ARBA" id="ARBA00012744"/>
    </source>
</evidence>
<proteinExistence type="inferred from homology"/>
<feature type="active site" description="Nucleophile" evidence="9 11">
    <location>
        <position position="352"/>
    </location>
</feature>
<keyword evidence="14" id="KW-1185">Reference proteome</keyword>
<protein>
    <recommendedName>
        <fullName evidence="3 12">Beta-glucosidase</fullName>
        <ecNumber evidence="3 12">3.2.1.21</ecNumber>
    </recommendedName>
</protein>
<sequence>MKLSLPSNSRMLTKDFTYGVATASFQIEGGIDKRQACIWDTFCAQPGTIADGSDGSVACDHYHRWANDINLIADIGVDAYRLSLAWGRVLNEDGTANREGIDFYRQLLSALKDKNIKTFVTLYHWDLPQHLEDNGGWLNRQTAYEFRNYADIASRELGDLVDSWATLNEPFCSSYLGYEVGVHAPGKSSQADGRQAAHHLLLAHGLAMQVLHSNCPASMNGIVLNFTPGFPATDNSDDIKATAYANDYFNWWYSRPIFEGKYPDIIDDFAADIKPDIAPGDMAIINTPIDFLGVNFYTRAVYKAHPTDIFEELEPTNAPVTDMGWEIYPEAFTALLQELHNRYQLPPIYITENGAAVRDELSHAQVHDLDRIHYYQDHLNAVHCAIESGVNVQGYFAWSLMDNFEWALGYTKRFGLVYVDYETQTRYLKDSGVAYSALIKSRV</sequence>
<reference evidence="13 14" key="1">
    <citation type="submission" date="2019-04" db="EMBL/GenBank/DDBJ databases">
        <title>Thalassotalea guangxiensis sp. nov., isolated from sediment of the coastal wetland.</title>
        <authorList>
            <person name="Zheng S."/>
            <person name="Zhang D."/>
        </authorList>
    </citation>
    <scope>NUCLEOTIDE SEQUENCE [LARGE SCALE GENOMIC DNA]</scope>
    <source>
        <strain evidence="13 14">ZS-4</strain>
    </source>
</reference>
<dbReference type="Proteomes" id="UP000307999">
    <property type="component" value="Unassembled WGS sequence"/>
</dbReference>
<dbReference type="FunFam" id="3.20.20.80:FF:000004">
    <property type="entry name" value="Beta-glucosidase 6-phospho-beta-glucosidase"/>
    <property type="match status" value="1"/>
</dbReference>
<dbReference type="InterPro" id="IPR017736">
    <property type="entry name" value="Glyco_hydro_1_beta-glucosidase"/>
</dbReference>
<feature type="binding site" evidence="10">
    <location>
        <position position="168"/>
    </location>
    <ligand>
        <name>substrate</name>
    </ligand>
</feature>
<dbReference type="InterPro" id="IPR017853">
    <property type="entry name" value="GH"/>
</dbReference>
<name>A0A4U1B9J4_9GAMM</name>
<dbReference type="Gene3D" id="3.20.20.80">
    <property type="entry name" value="Glycosidases"/>
    <property type="match status" value="1"/>
</dbReference>
<dbReference type="Pfam" id="PF00232">
    <property type="entry name" value="Glyco_hydro_1"/>
    <property type="match status" value="1"/>
</dbReference>
<dbReference type="PANTHER" id="PTHR10353">
    <property type="entry name" value="GLYCOSYL HYDROLASE"/>
    <property type="match status" value="1"/>
</dbReference>
<evidence type="ECO:0000256" key="4">
    <source>
        <dbReference type="ARBA" id="ARBA00022801"/>
    </source>
</evidence>
<evidence type="ECO:0000313" key="13">
    <source>
        <dbReference type="EMBL" id="TKB47371.1"/>
    </source>
</evidence>
<keyword evidence="5" id="KW-0136">Cellulose degradation</keyword>
<feature type="binding site" evidence="10">
    <location>
        <begin position="405"/>
        <end position="406"/>
    </location>
    <ligand>
        <name>substrate</name>
    </ligand>
</feature>
<gene>
    <name evidence="13" type="ORF">E8M12_00855</name>
</gene>
<dbReference type="InterPro" id="IPR033132">
    <property type="entry name" value="GH_1_N_CS"/>
</dbReference>
<feature type="active site" description="Proton donor" evidence="9">
    <location>
        <position position="169"/>
    </location>
</feature>
<keyword evidence="8" id="KW-0624">Polysaccharide degradation</keyword>
<evidence type="ECO:0000256" key="6">
    <source>
        <dbReference type="ARBA" id="ARBA00023277"/>
    </source>
</evidence>
<dbReference type="EMBL" id="SWDB01000003">
    <property type="protein sequence ID" value="TKB47371.1"/>
    <property type="molecule type" value="Genomic_DNA"/>
</dbReference>
<evidence type="ECO:0000256" key="8">
    <source>
        <dbReference type="ARBA" id="ARBA00023326"/>
    </source>
</evidence>
<keyword evidence="7 12" id="KW-0326">Glycosidase</keyword>
<feature type="binding site" evidence="10">
    <location>
        <position position="124"/>
    </location>
    <ligand>
        <name>substrate</name>
    </ligand>
</feature>
<comment type="catalytic activity">
    <reaction evidence="1 12">
        <text>Hydrolysis of terminal, non-reducing beta-D-glucosyl residues with release of beta-D-glucose.</text>
        <dbReference type="EC" id="3.2.1.21"/>
    </reaction>
</comment>
<dbReference type="GO" id="GO:0008422">
    <property type="term" value="F:beta-glucosidase activity"/>
    <property type="evidence" value="ECO:0007669"/>
    <property type="project" value="UniProtKB-EC"/>
</dbReference>
<dbReference type="PRINTS" id="PR00131">
    <property type="entry name" value="GLHYDRLASE1"/>
</dbReference>
<comment type="caution">
    <text evidence="13">The sequence shown here is derived from an EMBL/GenBank/DDBJ whole genome shotgun (WGS) entry which is preliminary data.</text>
</comment>
<evidence type="ECO:0000256" key="10">
    <source>
        <dbReference type="PIRSR" id="PIRSR617736-2"/>
    </source>
</evidence>
<dbReference type="PROSITE" id="PS00653">
    <property type="entry name" value="GLYCOSYL_HYDROL_F1_2"/>
    <property type="match status" value="1"/>
</dbReference>
<dbReference type="PROSITE" id="PS00572">
    <property type="entry name" value="GLYCOSYL_HYDROL_F1_1"/>
    <property type="match status" value="1"/>
</dbReference>
<dbReference type="EC" id="3.2.1.21" evidence="3 12"/>
<evidence type="ECO:0000256" key="5">
    <source>
        <dbReference type="ARBA" id="ARBA00023001"/>
    </source>
</evidence>
<feature type="binding site" evidence="10">
    <location>
        <position position="398"/>
    </location>
    <ligand>
        <name>substrate</name>
    </ligand>
</feature>
<dbReference type="AlphaFoldDB" id="A0A4U1B9J4"/>
<evidence type="ECO:0000256" key="11">
    <source>
        <dbReference type="PROSITE-ProRule" id="PRU10055"/>
    </source>
</evidence>
<accession>A0A4U1B9J4</accession>
<dbReference type="RefSeq" id="WP_136734182.1">
    <property type="nucleotide sequence ID" value="NZ_SWDB01000003.1"/>
</dbReference>
<dbReference type="NCBIfam" id="TIGR03356">
    <property type="entry name" value="BGL"/>
    <property type="match status" value="1"/>
</dbReference>
<keyword evidence="4 12" id="KW-0378">Hydrolase</keyword>
<dbReference type="SUPFAM" id="SSF51445">
    <property type="entry name" value="(Trans)glycosidases"/>
    <property type="match status" value="1"/>
</dbReference>
<evidence type="ECO:0000256" key="2">
    <source>
        <dbReference type="ARBA" id="ARBA00010838"/>
    </source>
</evidence>
<evidence type="ECO:0000256" key="9">
    <source>
        <dbReference type="PIRSR" id="PIRSR617736-1"/>
    </source>
</evidence>